<feature type="compositionally biased region" description="Polar residues" evidence="4">
    <location>
        <begin position="539"/>
        <end position="548"/>
    </location>
</feature>
<reference evidence="9 10" key="1">
    <citation type="journal article" date="2004" name="Proc. Natl. Acad. Sci. U.S.A.">
        <title>The diploid genome sequence of Candida albicans.</title>
        <authorList>
            <person name="Jones T."/>
            <person name="Federspiel N.A."/>
            <person name="Chibana H."/>
            <person name="Dungan J."/>
            <person name="Kalman S."/>
            <person name="Magee B.B."/>
            <person name="Newport G."/>
            <person name="Thorstenson Y.R."/>
            <person name="Agabian N."/>
            <person name="Magee P.T."/>
            <person name="Davis R.W."/>
            <person name="Scherer S."/>
        </authorList>
    </citation>
    <scope>NUCLEOTIDE SEQUENCE [LARGE SCALE GENOMIC DNA]</scope>
    <source>
        <strain evidence="10">SC5314 / ATCC MYA-2876</strain>
    </source>
</reference>
<evidence type="ECO:0000259" key="5">
    <source>
        <dbReference type="PROSITE" id="PS50002"/>
    </source>
</evidence>
<dbReference type="FunFam" id="2.30.29.30:FF:000230">
    <property type="entry name" value="Polarized growth protein (Boi2)"/>
    <property type="match status" value="1"/>
</dbReference>
<feature type="region of interest" description="Disordered" evidence="4">
    <location>
        <begin position="163"/>
        <end position="249"/>
    </location>
</feature>
<keyword evidence="1 3" id="KW-0728">SH3 domain</keyword>
<dbReference type="PANTHER" id="PTHR22902">
    <property type="entry name" value="SESQUIPEDALIAN"/>
    <property type="match status" value="1"/>
</dbReference>
<keyword evidence="2" id="KW-0597">Phosphoprotein</keyword>
<dbReference type="CDD" id="cd11886">
    <property type="entry name" value="SH3_BOI"/>
    <property type="match status" value="1"/>
</dbReference>
<evidence type="ECO:0000256" key="2">
    <source>
        <dbReference type="ARBA" id="ARBA00022553"/>
    </source>
</evidence>
<dbReference type="InParanoid" id="A0A1D8PRW9"/>
<feature type="compositionally biased region" description="Low complexity" evidence="4">
    <location>
        <begin position="216"/>
        <end position="227"/>
    </location>
</feature>
<feature type="compositionally biased region" description="Low complexity" evidence="4">
    <location>
        <begin position="942"/>
        <end position="965"/>
    </location>
</feature>
<dbReference type="GO" id="GO:0071466">
    <property type="term" value="P:cellular response to xenobiotic stimulus"/>
    <property type="evidence" value="ECO:0000315"/>
    <property type="project" value="CGD"/>
</dbReference>
<evidence type="ECO:0000259" key="7">
    <source>
        <dbReference type="PROSITE" id="PS50105"/>
    </source>
</evidence>
<dbReference type="InterPro" id="IPR013761">
    <property type="entry name" value="SAM/pointed_sf"/>
</dbReference>
<dbReference type="InterPro" id="IPR001849">
    <property type="entry name" value="PH_domain"/>
</dbReference>
<dbReference type="InterPro" id="IPR035551">
    <property type="entry name" value="Boi1/2_SH3"/>
</dbReference>
<feature type="region of interest" description="Disordered" evidence="4">
    <location>
        <begin position="994"/>
        <end position="1045"/>
    </location>
</feature>
<dbReference type="Proteomes" id="UP000000559">
    <property type="component" value="Chromosome R"/>
</dbReference>
<dbReference type="CGD" id="CAL0000197750">
    <property type="gene designation" value="BOI2"/>
</dbReference>
<evidence type="ECO:0000313" key="9">
    <source>
        <dbReference type="EMBL" id="AOW30885.1"/>
    </source>
</evidence>
<dbReference type="PROSITE" id="PS50002">
    <property type="entry name" value="SH3"/>
    <property type="match status" value="1"/>
</dbReference>
<evidence type="ECO:0000313" key="8">
    <source>
        <dbReference type="CGD" id="CAL0000197750"/>
    </source>
</evidence>
<feature type="compositionally biased region" description="Low complexity" evidence="4">
    <location>
        <begin position="514"/>
        <end position="527"/>
    </location>
</feature>
<proteinExistence type="predicted"/>
<dbReference type="SUPFAM" id="SSF47769">
    <property type="entry name" value="SAM/Pointed domain"/>
    <property type="match status" value="1"/>
</dbReference>
<dbReference type="GO" id="GO:0005935">
    <property type="term" value="C:cellular bud neck"/>
    <property type="evidence" value="ECO:0000314"/>
    <property type="project" value="CGD"/>
</dbReference>
<gene>
    <name evidence="8 9" type="primary">BOI2</name>
    <name evidence="9" type="ordered locus">CAALFM_CR01240CA</name>
    <name evidence="8" type="ordered locus">orf19.10740</name>
</gene>
<protein>
    <submittedName>
        <fullName evidence="9">Boi2p</fullName>
    </submittedName>
</protein>
<dbReference type="SMART" id="SM00233">
    <property type="entry name" value="PH"/>
    <property type="match status" value="1"/>
</dbReference>
<feature type="domain" description="SH3" evidence="5">
    <location>
        <begin position="2"/>
        <end position="66"/>
    </location>
</feature>
<dbReference type="VEuPathDB" id="FungiDB:CR_01240C_A"/>
<dbReference type="InterPro" id="IPR001452">
    <property type="entry name" value="SH3_domain"/>
</dbReference>
<feature type="region of interest" description="Disordered" evidence="4">
    <location>
        <begin position="323"/>
        <end position="374"/>
    </location>
</feature>
<dbReference type="GeneID" id="3640404"/>
<dbReference type="GO" id="GO:0005829">
    <property type="term" value="C:cytosol"/>
    <property type="evidence" value="ECO:0007669"/>
    <property type="project" value="GOC"/>
</dbReference>
<organism evidence="9 10">
    <name type="scientific">Candida albicans (strain SC5314 / ATCC MYA-2876)</name>
    <name type="common">Yeast</name>
    <dbReference type="NCBI Taxonomy" id="237561"/>
    <lineage>
        <taxon>Eukaryota</taxon>
        <taxon>Fungi</taxon>
        <taxon>Dikarya</taxon>
        <taxon>Ascomycota</taxon>
        <taxon>Saccharomycotina</taxon>
        <taxon>Pichiomycetes</taxon>
        <taxon>Debaryomycetaceae</taxon>
        <taxon>Candida/Lodderomyces clade</taxon>
        <taxon>Candida</taxon>
    </lineage>
</organism>
<evidence type="ECO:0000259" key="6">
    <source>
        <dbReference type="PROSITE" id="PS50003"/>
    </source>
</evidence>
<dbReference type="Pfam" id="PF07647">
    <property type="entry name" value="SAM_2"/>
    <property type="match status" value="1"/>
</dbReference>
<feature type="compositionally biased region" description="Low complexity" evidence="4">
    <location>
        <begin position="1082"/>
        <end position="1116"/>
    </location>
</feature>
<dbReference type="Gene3D" id="1.10.150.50">
    <property type="entry name" value="Transcription Factor, Ets-1"/>
    <property type="match status" value="1"/>
</dbReference>
<feature type="region of interest" description="Disordered" evidence="4">
    <location>
        <begin position="75"/>
        <end position="127"/>
    </location>
</feature>
<dbReference type="InterPro" id="IPR045188">
    <property type="entry name" value="Boi1/Boi2-like"/>
</dbReference>
<feature type="compositionally biased region" description="Low complexity" evidence="4">
    <location>
        <begin position="580"/>
        <end position="589"/>
    </location>
</feature>
<feature type="compositionally biased region" description="Polar residues" evidence="4">
    <location>
        <begin position="329"/>
        <end position="357"/>
    </location>
</feature>
<feature type="domain" description="PH" evidence="6">
    <location>
        <begin position="721"/>
        <end position="846"/>
    </location>
</feature>
<dbReference type="Gene3D" id="2.30.29.30">
    <property type="entry name" value="Pleckstrin-homology domain (PH domain)/Phosphotyrosine-binding domain (PTB)"/>
    <property type="match status" value="1"/>
</dbReference>
<dbReference type="InterPro" id="IPR011993">
    <property type="entry name" value="PH-like_dom_sf"/>
</dbReference>
<reference evidence="9 10" key="2">
    <citation type="journal article" date="2007" name="Genome Biol.">
        <title>Assembly of the Candida albicans genome into sixteen supercontigs aligned on the eight chromosomes.</title>
        <authorList>
            <person name="van het Hoog M."/>
            <person name="Rast T.J."/>
            <person name="Martchenko M."/>
            <person name="Grindle S."/>
            <person name="Dignard D."/>
            <person name="Hogues H."/>
            <person name="Cuomo C."/>
            <person name="Berriman M."/>
            <person name="Scherer S."/>
            <person name="Magee B.B."/>
            <person name="Whiteway M."/>
            <person name="Chibana H."/>
            <person name="Nantel A."/>
            <person name="Magee P.T."/>
        </authorList>
    </citation>
    <scope>GENOME REANNOTATION</scope>
    <source>
        <strain evidence="10">SC5314 / ATCC MYA-2876</strain>
    </source>
</reference>
<dbReference type="OrthoDB" id="73680at2759"/>
<dbReference type="Pfam" id="PF14604">
    <property type="entry name" value="SH3_9"/>
    <property type="match status" value="1"/>
</dbReference>
<feature type="compositionally biased region" description="Polar residues" evidence="4">
    <location>
        <begin position="967"/>
        <end position="976"/>
    </location>
</feature>
<dbReference type="GO" id="GO:0042147">
    <property type="term" value="P:retrograde transport, endosome to Golgi"/>
    <property type="evidence" value="ECO:0000318"/>
    <property type="project" value="GO_Central"/>
</dbReference>
<feature type="compositionally biased region" description="Polar residues" evidence="4">
    <location>
        <begin position="639"/>
        <end position="648"/>
    </location>
</feature>
<name>A0A1D8PRW9_CANAL</name>
<feature type="compositionally biased region" description="Polar residues" evidence="4">
    <location>
        <begin position="665"/>
        <end position="706"/>
    </location>
</feature>
<dbReference type="GO" id="GO:0007033">
    <property type="term" value="P:vacuole organization"/>
    <property type="evidence" value="ECO:0000315"/>
    <property type="project" value="CGD"/>
</dbReference>
<dbReference type="GO" id="GO:0071944">
    <property type="term" value="C:cell periphery"/>
    <property type="evidence" value="ECO:0000314"/>
    <property type="project" value="CGD"/>
</dbReference>
<dbReference type="SUPFAM" id="SSF50729">
    <property type="entry name" value="PH domain-like"/>
    <property type="match status" value="1"/>
</dbReference>
<dbReference type="eggNOG" id="ENOG502QPMX">
    <property type="taxonomic scope" value="Eukaryota"/>
</dbReference>
<dbReference type="PROSITE" id="PS50003">
    <property type="entry name" value="PH_DOMAIN"/>
    <property type="match status" value="1"/>
</dbReference>
<feature type="region of interest" description="Disordered" evidence="4">
    <location>
        <begin position="472"/>
        <end position="707"/>
    </location>
</feature>
<dbReference type="GO" id="GO:0005802">
    <property type="term" value="C:trans-Golgi network"/>
    <property type="evidence" value="ECO:0000318"/>
    <property type="project" value="GO_Central"/>
</dbReference>
<dbReference type="FunCoup" id="A0A1D8PRW9">
    <property type="interactions" value="225"/>
</dbReference>
<reference evidence="9 10" key="3">
    <citation type="journal article" date="2013" name="Genome Biol.">
        <title>Assembly of a phased diploid Candida albicans genome facilitates allele-specific measurements and provides a simple model for repeat and indel structure.</title>
        <authorList>
            <person name="Muzzey D."/>
            <person name="Schwartz K."/>
            <person name="Weissman J.S."/>
            <person name="Sherlock G."/>
        </authorList>
    </citation>
    <scope>NUCLEOTIDE SEQUENCE [LARGE SCALE GENOMIC DNA]</scope>
    <source>
        <strain evidence="10">SC5314 / ATCC MYA-2876</strain>
    </source>
</reference>
<dbReference type="SMART" id="SM00454">
    <property type="entry name" value="SAM"/>
    <property type="match status" value="1"/>
</dbReference>
<accession>A0A1D8PRW9</accession>
<feature type="compositionally biased region" description="Basic residues" evidence="4">
    <location>
        <begin position="528"/>
        <end position="537"/>
    </location>
</feature>
<dbReference type="InterPro" id="IPR036028">
    <property type="entry name" value="SH3-like_dom_sf"/>
</dbReference>
<dbReference type="SMART" id="SM00326">
    <property type="entry name" value="SH3"/>
    <property type="match status" value="1"/>
</dbReference>
<feature type="region of interest" description="Disordered" evidence="4">
    <location>
        <begin position="387"/>
        <end position="455"/>
    </location>
</feature>
<dbReference type="GO" id="GO:0005769">
    <property type="term" value="C:early endosome"/>
    <property type="evidence" value="ECO:0000318"/>
    <property type="project" value="GO_Central"/>
</dbReference>
<feature type="compositionally biased region" description="Polar residues" evidence="4">
    <location>
        <begin position="472"/>
        <end position="506"/>
    </location>
</feature>
<dbReference type="SUPFAM" id="SSF50044">
    <property type="entry name" value="SH3-domain"/>
    <property type="match status" value="1"/>
</dbReference>
<dbReference type="Pfam" id="PF00169">
    <property type="entry name" value="PH"/>
    <property type="match status" value="1"/>
</dbReference>
<dbReference type="CDD" id="cd09535">
    <property type="entry name" value="SAM_BOI-like_fungal"/>
    <property type="match status" value="1"/>
</dbReference>
<dbReference type="EMBL" id="CP017630">
    <property type="protein sequence ID" value="AOW30885.1"/>
    <property type="molecule type" value="Genomic_DNA"/>
</dbReference>
<dbReference type="AlphaFoldDB" id="A0A1D8PRW9"/>
<dbReference type="FunFam" id="2.30.30.40:FF:000259">
    <property type="entry name" value="Protein BOI2"/>
    <property type="match status" value="1"/>
</dbReference>
<dbReference type="KEGG" id="cal:CAALFM_CR01240CA"/>
<feature type="compositionally biased region" description="Polar residues" evidence="4">
    <location>
        <begin position="202"/>
        <end position="215"/>
    </location>
</feature>
<feature type="compositionally biased region" description="Low complexity" evidence="4">
    <location>
        <begin position="181"/>
        <end position="201"/>
    </location>
</feature>
<feature type="compositionally biased region" description="Polar residues" evidence="4">
    <location>
        <begin position="163"/>
        <end position="173"/>
    </location>
</feature>
<feature type="compositionally biased region" description="Low complexity" evidence="4">
    <location>
        <begin position="1126"/>
        <end position="1143"/>
    </location>
</feature>
<dbReference type="SMR" id="A0A1D8PRW9"/>
<dbReference type="GO" id="GO:0007032">
    <property type="term" value="P:endosome organization"/>
    <property type="evidence" value="ECO:0000318"/>
    <property type="project" value="GO_Central"/>
</dbReference>
<keyword evidence="10" id="KW-1185">Reference proteome</keyword>
<feature type="domain" description="SAM" evidence="7">
    <location>
        <begin position="252"/>
        <end position="317"/>
    </location>
</feature>
<dbReference type="GO" id="GO:0055037">
    <property type="term" value="C:recycling endosome"/>
    <property type="evidence" value="ECO:0000318"/>
    <property type="project" value="GO_Central"/>
</dbReference>
<dbReference type="RefSeq" id="XP_717921.2">
    <property type="nucleotide sequence ID" value="XM_712828.2"/>
</dbReference>
<dbReference type="GO" id="GO:0001881">
    <property type="term" value="P:receptor recycling"/>
    <property type="evidence" value="ECO:0000318"/>
    <property type="project" value="GO_Central"/>
</dbReference>
<evidence type="ECO:0000256" key="3">
    <source>
        <dbReference type="PROSITE-ProRule" id="PRU00192"/>
    </source>
</evidence>
<feature type="region of interest" description="Disordered" evidence="4">
    <location>
        <begin position="1082"/>
        <end position="1172"/>
    </location>
</feature>
<sequence length="1172" mass="126367">MDGGDTYICIKQFNARLGDELSLKIGDKIQVLADDREYNDGWYMGKNLLTGEAGLYPKTFTQLITNNDSKTLLRSRSRRMMAPKSSDQETTPKDTTTPVVSSNLNPNTPPNYPPTLSSSTEPSHLAEPMSQLNLNKDSQSSQYTGSHLNSQIDRALQELQGSNADLTNSGNSFNEHRNHHYNNNTNNNNNNNNNAATSNNYKQPQLMSKKSNDSLSSQYQYQSQSQQPKHLSGDKSRQSLTDDLDPLKANTWTPKQVSSYFALVLGFDMDVAGKFAQHKITGEILFELDLNLLKELDIDSFGTRFKLYKEIGKLKELNTEGVKDKQLRTDSSSTGSTGKNDTTSSALNSPPTASTTLHDAVPHIDDNDMLNNTGKQQTQLMPSAVLTNTSDYNNNSQQRSGSQHHQRKRSSSVDVAPQQYLASDSTFMSPRRAPQPPSGESPIDTSYKFGAGSEYDRPPSHYGMYMTRTNASSHALGSSSPGINSRPASSIYDSFSNHNRNGSSTSKQHHKRNSSVTNNNNNNNGNSNHKHHHRRHSSVFSYLSSGNDDSAKPTPKLLSSKFQSNNLYKGGDDGHGDFTSSSNNNNNNSKLVSPAQIKRETTSGQSSLHESGSKSKGKSQIFDLSNSPVDIDDAKFSPKKSNSVSVRTKSMDAIGGNGDDRRVASDSTGLSQSKPNNSSRLKGIRATSTQSFRSLTGSKKSKTSAFQEGIREITPDEAIKTASHSGYMSKRSNNNLAWRTRYFTLHGTRLSYFQSLKDKKEKGLIDITAHKVIPIDSASDDTDKADRYAAMYASTTFAGNYCFKLVPPAPGFKKGLTFTQPKTHYFAVETEEEMRAWVKALMQATIDIDDSVPVVSSCSTPTVSLNKAQELLAKAREETKLRDEQLKANGYIRSLEDINDTSFSASLDYPDMSGDIGFGSTSPVAATSAPKLTLDTNFNRKSSGTMGTTGTIGTPGTSGGTVPTTPQIPRSSSQSGGFASPYLLASGLLSPKSGGGAGPGGIVSSSSPINENGPLRNSTSNSEYFGDITYKSLKPPSRQNSQYASITSGGGSIGFGYGSNNSGLGGPATAIGGGGGGVLSSSTPYSTGSGSTASSMNYNNHNNNNNNNNSVNSPINEFRSSRDLKSSSSPTTTTGTSSTSGKKPQSRRTSDKMLGFSSDASGSHTFVIKPKK</sequence>
<dbReference type="GO" id="GO:0030447">
    <property type="term" value="P:filamentous growth"/>
    <property type="evidence" value="ECO:0007669"/>
    <property type="project" value="UniProtKB-ARBA"/>
</dbReference>
<dbReference type="CDD" id="cd13316">
    <property type="entry name" value="PH_Boi"/>
    <property type="match status" value="1"/>
</dbReference>
<evidence type="ECO:0000256" key="1">
    <source>
        <dbReference type="ARBA" id="ARBA00022443"/>
    </source>
</evidence>
<dbReference type="Gene3D" id="2.30.30.40">
    <property type="entry name" value="SH3 Domains"/>
    <property type="match status" value="1"/>
</dbReference>
<dbReference type="PROSITE" id="PS50105">
    <property type="entry name" value="SAM_DOMAIN"/>
    <property type="match status" value="1"/>
</dbReference>
<dbReference type="STRING" id="237561.A0A1D8PRW9"/>
<evidence type="ECO:0000256" key="4">
    <source>
        <dbReference type="SAM" id="MobiDB-lite"/>
    </source>
</evidence>
<feature type="region of interest" description="Disordered" evidence="4">
    <location>
        <begin position="936"/>
        <end position="976"/>
    </location>
</feature>
<evidence type="ECO:0000313" key="10">
    <source>
        <dbReference type="Proteomes" id="UP000000559"/>
    </source>
</evidence>
<dbReference type="InterPro" id="IPR001660">
    <property type="entry name" value="SAM"/>
</dbReference>
<dbReference type="PANTHER" id="PTHR22902:SF27">
    <property type="entry name" value="PLECKSTRIN HOMOLOGY DOMAIN-CONTAINING FAMILY A MEMBER 3"/>
    <property type="match status" value="1"/>
</dbReference>